<sequence>MFGSKILLTKLKIQFYMTLIRPVVLYGPETWTLRKVEETRLAVFERKILRRIYAPCIDSDTGEWRIRHNDELKNLFQKPDIIVEITRRRLMWAGHAWRKRVLLLRRLLKKIRLGKDR</sequence>
<proteinExistence type="predicted"/>
<evidence type="ECO:0000313" key="1">
    <source>
        <dbReference type="EMBL" id="MBY76214.1"/>
    </source>
</evidence>
<organism evidence="1">
    <name type="scientific">Sipha flava</name>
    <name type="common">yellow sugarcane aphid</name>
    <dbReference type="NCBI Taxonomy" id="143950"/>
    <lineage>
        <taxon>Eukaryota</taxon>
        <taxon>Metazoa</taxon>
        <taxon>Ecdysozoa</taxon>
        <taxon>Arthropoda</taxon>
        <taxon>Hexapoda</taxon>
        <taxon>Insecta</taxon>
        <taxon>Pterygota</taxon>
        <taxon>Neoptera</taxon>
        <taxon>Paraneoptera</taxon>
        <taxon>Hemiptera</taxon>
        <taxon>Sternorrhyncha</taxon>
        <taxon>Aphidomorpha</taxon>
        <taxon>Aphidoidea</taxon>
        <taxon>Aphididae</taxon>
        <taxon>Sipha</taxon>
    </lineage>
</organism>
<gene>
    <name evidence="1" type="ORF">g.81410</name>
</gene>
<name>A0A2S2QEQ6_9HEMI</name>
<evidence type="ECO:0008006" key="2">
    <source>
        <dbReference type="Google" id="ProtNLM"/>
    </source>
</evidence>
<accession>A0A2S2QEQ6</accession>
<dbReference type="AlphaFoldDB" id="A0A2S2QEQ6"/>
<reference evidence="1" key="1">
    <citation type="submission" date="2018-04" db="EMBL/GenBank/DDBJ databases">
        <title>Transcriptome assembly of Sipha flava.</title>
        <authorList>
            <person name="Scully E.D."/>
            <person name="Geib S.M."/>
            <person name="Palmer N.A."/>
            <person name="Koch K."/>
            <person name="Bradshaw J."/>
            <person name="Heng-Moss T."/>
            <person name="Sarath G."/>
        </authorList>
    </citation>
    <scope>NUCLEOTIDE SEQUENCE</scope>
</reference>
<dbReference type="EMBL" id="GGMS01007011">
    <property type="protein sequence ID" value="MBY76214.1"/>
    <property type="molecule type" value="Transcribed_RNA"/>
</dbReference>
<protein>
    <recommendedName>
        <fullName evidence="2">Endonuclease-reverse transcriptase</fullName>
    </recommendedName>
</protein>
<dbReference type="OrthoDB" id="6617084at2759"/>